<feature type="transmembrane region" description="Helical" evidence="1">
    <location>
        <begin position="12"/>
        <end position="33"/>
    </location>
</feature>
<feature type="transmembrane region" description="Helical" evidence="1">
    <location>
        <begin position="77"/>
        <end position="96"/>
    </location>
</feature>
<keyword evidence="1" id="KW-0472">Membrane</keyword>
<gene>
    <name evidence="2" type="ORF">BCR36DRAFT_249017</name>
</gene>
<evidence type="ECO:0000256" key="1">
    <source>
        <dbReference type="SAM" id="Phobius"/>
    </source>
</evidence>
<proteinExistence type="predicted"/>
<sequence>FYYKLPCFLVPIINGIGFPLNFFSSVGIILMYLKRCYSNVSIYNKNKTDNLYNKFTNSGYMRRLCLAYSESRLIKTMLIYITLSMNYVIFISLFRIDYEINPMTIGFCSSE</sequence>
<keyword evidence="1" id="KW-1133">Transmembrane helix</keyword>
<name>A0A1Y1VNP3_9FUNG</name>
<keyword evidence="1" id="KW-0812">Transmembrane</keyword>
<keyword evidence="3" id="KW-1185">Reference proteome</keyword>
<protein>
    <recommendedName>
        <fullName evidence="4">G-protein coupled receptors family 1 profile domain-containing protein</fullName>
    </recommendedName>
</protein>
<evidence type="ECO:0008006" key="4">
    <source>
        <dbReference type="Google" id="ProtNLM"/>
    </source>
</evidence>
<evidence type="ECO:0000313" key="3">
    <source>
        <dbReference type="Proteomes" id="UP000193719"/>
    </source>
</evidence>
<evidence type="ECO:0000313" key="2">
    <source>
        <dbReference type="EMBL" id="ORX60752.1"/>
    </source>
</evidence>
<dbReference type="STRING" id="1754191.A0A1Y1VNP3"/>
<organism evidence="2 3">
    <name type="scientific">Piromyces finnis</name>
    <dbReference type="NCBI Taxonomy" id="1754191"/>
    <lineage>
        <taxon>Eukaryota</taxon>
        <taxon>Fungi</taxon>
        <taxon>Fungi incertae sedis</taxon>
        <taxon>Chytridiomycota</taxon>
        <taxon>Chytridiomycota incertae sedis</taxon>
        <taxon>Neocallimastigomycetes</taxon>
        <taxon>Neocallimastigales</taxon>
        <taxon>Neocallimastigaceae</taxon>
        <taxon>Piromyces</taxon>
    </lineage>
</organism>
<feature type="non-terminal residue" evidence="2">
    <location>
        <position position="1"/>
    </location>
</feature>
<comment type="caution">
    <text evidence="2">The sequence shown here is derived from an EMBL/GenBank/DDBJ whole genome shotgun (WGS) entry which is preliminary data.</text>
</comment>
<feature type="non-terminal residue" evidence="2">
    <location>
        <position position="111"/>
    </location>
</feature>
<dbReference type="Proteomes" id="UP000193719">
    <property type="component" value="Unassembled WGS sequence"/>
</dbReference>
<dbReference type="EMBL" id="MCFH01000001">
    <property type="protein sequence ID" value="ORX60752.1"/>
    <property type="molecule type" value="Genomic_DNA"/>
</dbReference>
<accession>A0A1Y1VNP3</accession>
<dbReference type="AlphaFoldDB" id="A0A1Y1VNP3"/>
<reference evidence="2 3" key="2">
    <citation type="submission" date="2016-08" db="EMBL/GenBank/DDBJ databases">
        <title>Pervasive Adenine N6-methylation of Active Genes in Fungi.</title>
        <authorList>
            <consortium name="DOE Joint Genome Institute"/>
            <person name="Mondo S.J."/>
            <person name="Dannebaum R.O."/>
            <person name="Kuo R.C."/>
            <person name="Labutti K."/>
            <person name="Haridas S."/>
            <person name="Kuo A."/>
            <person name="Salamov A."/>
            <person name="Ahrendt S.R."/>
            <person name="Lipzen A."/>
            <person name="Sullivan W."/>
            <person name="Andreopoulos W.B."/>
            <person name="Clum A."/>
            <person name="Lindquist E."/>
            <person name="Daum C."/>
            <person name="Ramamoorthy G.K."/>
            <person name="Gryganskyi A."/>
            <person name="Culley D."/>
            <person name="Magnuson J.K."/>
            <person name="James T.Y."/>
            <person name="O'Malley M.A."/>
            <person name="Stajich J.E."/>
            <person name="Spatafora J.W."/>
            <person name="Visel A."/>
            <person name="Grigoriev I.V."/>
        </authorList>
    </citation>
    <scope>NUCLEOTIDE SEQUENCE [LARGE SCALE GENOMIC DNA]</scope>
    <source>
        <strain evidence="3">finn</strain>
    </source>
</reference>
<reference evidence="2 3" key="1">
    <citation type="submission" date="2016-08" db="EMBL/GenBank/DDBJ databases">
        <title>Genomes of anaerobic fungi encode conserved fungal cellulosomes for biomass hydrolysis.</title>
        <authorList>
            <consortium name="DOE Joint Genome Institute"/>
            <person name="Haitjema C.H."/>
            <person name="Gilmore S.P."/>
            <person name="Henske J.K."/>
            <person name="Solomon K.V."/>
            <person name="De Groot R."/>
            <person name="Kuo A."/>
            <person name="Mondo S.J."/>
            <person name="Salamov A.A."/>
            <person name="Labutti K."/>
            <person name="Zhao Z."/>
            <person name="Chiniquy J."/>
            <person name="Barry K."/>
            <person name="Brewer H.M."/>
            <person name="Purvine S.O."/>
            <person name="Wright A.T."/>
            <person name="Boxma B."/>
            <person name="Van Alen T."/>
            <person name="Hackstein J.H."/>
            <person name="Baker S.E."/>
            <person name="Grigoriev I.V."/>
            <person name="O'Malley M.A."/>
        </authorList>
    </citation>
    <scope>NUCLEOTIDE SEQUENCE [LARGE SCALE GENOMIC DNA]</scope>
    <source>
        <strain evidence="3">finn</strain>
    </source>
</reference>